<dbReference type="Proteomes" id="UP000035642">
    <property type="component" value="Unassembled WGS sequence"/>
</dbReference>
<feature type="region of interest" description="Disordered" evidence="1">
    <location>
        <begin position="480"/>
        <end position="724"/>
    </location>
</feature>
<feature type="region of interest" description="Disordered" evidence="1">
    <location>
        <begin position="354"/>
        <end position="412"/>
    </location>
</feature>
<dbReference type="AlphaFoldDB" id="A0A158P8S9"/>
<sequence length="1136" mass="126770">MTLTSLPQIYCDTVPSSISEMVLCITSLESDDPAFLVPGTEVSAKFKGAFCEAKIKKICKSVKCKIALKEAPFGSMVVEEHLVKGTLEVNQTVDVCHGKHSVKGVIQHVKDCIFNDGDEKVLRRTQMCLKGAKHFDTESNLDQMPLYNPEQFCAAPKPQTKTKKIKKPKRRRDEDSEDEEGKKRKKRAAASAANVAIGEMDHGDTEGSGDGDISGSEGESSDGDVESEKEDKKKKDKKDDDEKKEDSSRKFQQGGQKGNTDRLDEKTEKFPVGSAVCAYEDSQHRGKWFPAVIVNPKAFNSVISSANVIRFEEHCLNKKAMDTMSAQLRTAIDRINSFVSKGTLPNNWTSKGIYAENVPRKKHTGRNDSQKVNRKSENNGSGKRDDDSKKKKATEKKVDSNSSSSEESGEEEYGEERDLFVLCKLRLEGCPGATPATVRKAYIRYLAHFNSVYKRLGWSLDELSMTSTINSPRERRLIRPVELLSQSTKKRKGSTAEAKEKTTKKGREKIEDRESKEASRDPEPSSHAERSLCPAASTSLEIVRKVDKEEGERKNDRRAKEDEGKEKADRKEKKDKSKDKEKEEKQKEKDNKGKVKREERVREVDNNVLDQVLDCLEVKEEDVAPMSTAAKPGVEALTLVDKKERRDSEREGRDNLVMSDKDQSVDRKDVDGSDEDGDGKRRKERKKLAKSDRKSGDVGDSSKYKDPDEGYHPANISTDGVESLTREDDAAPANLFSMGDSEQYPAVPVAWFMMWNNVIPKLNVLVKNMSVKRKVVIHLSDKGGYRPRRVSISQYEQLSAAAAEGLRREGSRTPGNISLKVSQPLRTRTPTLTLSKAEVTQRSFYCLTFILQVLTPYYSQHLAFQPSTVGMSPPLCSPSRSYESAMMSHHTKNLSSSPSSMQSTRSRSMYSAGSGKESITISTSSTLNPPPTTIYISTSHEKLRSPQRLVSSPEDVNFCQLCPYLALLMKELTSLEESGGVRSPTNVYCAVELHSQFATSGLATTDGHLRKTIILVKHSCLHSEMYTEEVEVKNESENSTACLVTPHYESDAEPSGSVTPLRTDGEDNDKLSTSDNQSGGGRMMSPGRGRGSKRKRTAYNRHSIMVIDRKYIRSKVTGKDERKDDDSYGEEEEEEG</sequence>
<protein>
    <submittedName>
        <fullName evidence="3">ARID domain-containing protein</fullName>
    </submittedName>
</protein>
<feature type="compositionally biased region" description="Basic and acidic residues" evidence="1">
    <location>
        <begin position="542"/>
        <end position="605"/>
    </location>
</feature>
<feature type="compositionally biased region" description="Basic and acidic residues" evidence="1">
    <location>
        <begin position="229"/>
        <end position="249"/>
    </location>
</feature>
<dbReference type="GO" id="GO:0006357">
    <property type="term" value="P:regulation of transcription by RNA polymerase II"/>
    <property type="evidence" value="ECO:0007669"/>
    <property type="project" value="TreeGrafter"/>
</dbReference>
<organism evidence="2 3">
    <name type="scientific">Angiostrongylus cantonensis</name>
    <name type="common">Rat lungworm</name>
    <dbReference type="NCBI Taxonomy" id="6313"/>
    <lineage>
        <taxon>Eukaryota</taxon>
        <taxon>Metazoa</taxon>
        <taxon>Ecdysozoa</taxon>
        <taxon>Nematoda</taxon>
        <taxon>Chromadorea</taxon>
        <taxon>Rhabditida</taxon>
        <taxon>Rhabditina</taxon>
        <taxon>Rhabditomorpha</taxon>
        <taxon>Strongyloidea</taxon>
        <taxon>Metastrongylidae</taxon>
        <taxon>Angiostrongylus</taxon>
    </lineage>
</organism>
<feature type="region of interest" description="Disordered" evidence="1">
    <location>
        <begin position="150"/>
        <end position="267"/>
    </location>
</feature>
<dbReference type="CDD" id="cd20389">
    <property type="entry name" value="Tudor_ARID4_rpt1"/>
    <property type="match status" value="1"/>
</dbReference>
<dbReference type="Gene3D" id="2.30.30.140">
    <property type="match status" value="1"/>
</dbReference>
<dbReference type="PANTHER" id="PTHR13964:SF27">
    <property type="entry name" value="HAT-TRICK, ISOFORM D"/>
    <property type="match status" value="1"/>
</dbReference>
<feature type="compositionally biased region" description="Basic and acidic residues" evidence="1">
    <location>
        <begin position="689"/>
        <end position="711"/>
    </location>
</feature>
<feature type="compositionally biased region" description="Basic and acidic residues" evidence="1">
    <location>
        <begin position="1063"/>
        <end position="1072"/>
    </location>
</feature>
<evidence type="ECO:0000256" key="1">
    <source>
        <dbReference type="SAM" id="MobiDB-lite"/>
    </source>
</evidence>
<evidence type="ECO:0000313" key="3">
    <source>
        <dbReference type="WBParaSite" id="ACAC_0000740701-mRNA-1"/>
    </source>
</evidence>
<name>A0A158P8S9_ANGCA</name>
<keyword evidence="2" id="KW-1185">Reference proteome</keyword>
<feature type="region of interest" description="Disordered" evidence="1">
    <location>
        <begin position="880"/>
        <end position="915"/>
    </location>
</feature>
<feature type="compositionally biased region" description="Basic residues" evidence="1">
    <location>
        <begin position="1090"/>
        <end position="1099"/>
    </location>
</feature>
<feature type="compositionally biased region" description="Basic and acidic residues" evidence="1">
    <location>
        <begin position="1107"/>
        <end position="1126"/>
    </location>
</feature>
<reference evidence="3" key="2">
    <citation type="submission" date="2016-04" db="UniProtKB">
        <authorList>
            <consortium name="WormBaseParasite"/>
        </authorList>
    </citation>
    <scope>IDENTIFICATION</scope>
</reference>
<accession>A0A158P8S9</accession>
<feature type="compositionally biased region" description="Basic residues" evidence="1">
    <location>
        <begin position="160"/>
        <end position="170"/>
    </location>
</feature>
<dbReference type="WBParaSite" id="ACAC_0000740701-mRNA-1">
    <property type="protein sequence ID" value="ACAC_0000740701-mRNA-1"/>
    <property type="gene ID" value="ACAC_0000740701"/>
</dbReference>
<feature type="region of interest" description="Disordered" evidence="1">
    <location>
        <begin position="1047"/>
        <end position="1136"/>
    </location>
</feature>
<dbReference type="GO" id="GO:0000976">
    <property type="term" value="F:transcription cis-regulatory region binding"/>
    <property type="evidence" value="ECO:0007669"/>
    <property type="project" value="TreeGrafter"/>
</dbReference>
<feature type="compositionally biased region" description="Acidic residues" evidence="1">
    <location>
        <begin position="1127"/>
        <end position="1136"/>
    </location>
</feature>
<dbReference type="GO" id="GO:0005634">
    <property type="term" value="C:nucleus"/>
    <property type="evidence" value="ECO:0007669"/>
    <property type="project" value="TreeGrafter"/>
</dbReference>
<proteinExistence type="predicted"/>
<feature type="compositionally biased region" description="Basic and acidic residues" evidence="1">
    <location>
        <begin position="497"/>
        <end position="530"/>
    </location>
</feature>
<feature type="compositionally biased region" description="Low complexity" evidence="1">
    <location>
        <begin position="895"/>
        <end position="911"/>
    </location>
</feature>
<reference evidence="2" key="1">
    <citation type="submission" date="2012-09" db="EMBL/GenBank/DDBJ databases">
        <authorList>
            <person name="Martin A.A."/>
        </authorList>
    </citation>
    <scope>NUCLEOTIDE SEQUENCE</scope>
</reference>
<dbReference type="InterPro" id="IPR051232">
    <property type="entry name" value="ARID/SWI1_ChromRemod"/>
</dbReference>
<feature type="compositionally biased region" description="Basic and acidic residues" evidence="1">
    <location>
        <begin position="640"/>
        <end position="671"/>
    </location>
</feature>
<feature type="compositionally biased region" description="Basic and acidic residues" evidence="1">
    <location>
        <begin position="365"/>
        <end position="399"/>
    </location>
</feature>
<dbReference type="STRING" id="6313.A0A158P8S9"/>
<evidence type="ECO:0000313" key="2">
    <source>
        <dbReference type="Proteomes" id="UP000035642"/>
    </source>
</evidence>
<dbReference type="PANTHER" id="PTHR13964">
    <property type="entry name" value="RBP-RELATED"/>
    <property type="match status" value="1"/>
</dbReference>
<feature type="compositionally biased region" description="Acidic residues" evidence="1">
    <location>
        <begin position="219"/>
        <end position="228"/>
    </location>
</feature>